<comment type="caution">
    <text evidence="3">The sequence shown here is derived from an EMBL/GenBank/DDBJ whole genome shotgun (WGS) entry which is preliminary data.</text>
</comment>
<feature type="compositionally biased region" description="Low complexity" evidence="1">
    <location>
        <begin position="36"/>
        <end position="47"/>
    </location>
</feature>
<evidence type="ECO:0000259" key="2">
    <source>
        <dbReference type="Pfam" id="PF03372"/>
    </source>
</evidence>
<dbReference type="Gene3D" id="3.60.10.10">
    <property type="entry name" value="Endonuclease/exonuclease/phosphatase"/>
    <property type="match status" value="1"/>
</dbReference>
<dbReference type="EMBL" id="JARGDH010000004">
    <property type="protein sequence ID" value="KAL0271857.1"/>
    <property type="molecule type" value="Genomic_DNA"/>
</dbReference>
<organism evidence="3">
    <name type="scientific">Menopon gallinae</name>
    <name type="common">poultry shaft louse</name>
    <dbReference type="NCBI Taxonomy" id="328185"/>
    <lineage>
        <taxon>Eukaryota</taxon>
        <taxon>Metazoa</taxon>
        <taxon>Ecdysozoa</taxon>
        <taxon>Arthropoda</taxon>
        <taxon>Hexapoda</taxon>
        <taxon>Insecta</taxon>
        <taxon>Pterygota</taxon>
        <taxon>Neoptera</taxon>
        <taxon>Paraneoptera</taxon>
        <taxon>Psocodea</taxon>
        <taxon>Troctomorpha</taxon>
        <taxon>Phthiraptera</taxon>
        <taxon>Amblycera</taxon>
        <taxon>Menoponidae</taxon>
        <taxon>Menopon</taxon>
    </lineage>
</organism>
<dbReference type="PANTHER" id="PTHR33273:SF2">
    <property type="entry name" value="ENDONUCLEASE_EXONUCLEASE_PHOSPHATASE DOMAIN-CONTAINING PROTEIN"/>
    <property type="match status" value="1"/>
</dbReference>
<dbReference type="GO" id="GO:0003824">
    <property type="term" value="F:catalytic activity"/>
    <property type="evidence" value="ECO:0007669"/>
    <property type="project" value="InterPro"/>
</dbReference>
<dbReference type="Pfam" id="PF03372">
    <property type="entry name" value="Exo_endo_phos"/>
    <property type="match status" value="1"/>
</dbReference>
<dbReference type="SUPFAM" id="SSF56219">
    <property type="entry name" value="DNase I-like"/>
    <property type="match status" value="1"/>
</dbReference>
<gene>
    <name evidence="3" type="ORF">PYX00_008819</name>
</gene>
<dbReference type="PANTHER" id="PTHR33273">
    <property type="entry name" value="DOMAIN-CONTAINING PROTEIN, PUTATIVE-RELATED"/>
    <property type="match status" value="1"/>
</dbReference>
<feature type="region of interest" description="Disordered" evidence="1">
    <location>
        <begin position="27"/>
        <end position="47"/>
    </location>
</feature>
<protein>
    <recommendedName>
        <fullName evidence="2">Endonuclease/exonuclease/phosphatase domain-containing protein</fullName>
    </recommendedName>
</protein>
<feature type="domain" description="Endonuclease/exonuclease/phosphatase" evidence="2">
    <location>
        <begin position="234"/>
        <end position="438"/>
    </location>
</feature>
<sequence>MTTAHPPIPANYWLSSLIPTTNRFEHLPDSTPAITESSSQPPEQKSPPIFVCGVQNIRPLQNLLDQIARDRYSIKLLGSDQVKIQPSSSTSECPRKERSAADVKCCNCGGSHPTNYKGCVVYKQLQQKLFPQLRPCPVPPATPATQPPPQTSFSPDNSSPSKRFLRPSRRLFPTPPPAIDSSSTPCSSLLFSFRSLPSGIHAGDPPPAYGYNVKPPHGPHHQNSLMSSPLRIALWNANGLAQRKLEVETFLTSDNIDVLLISETHFTSTSFFRISRYSFYDTQHSDGAAHGGSAILIRSSLRHHPQASYSTDSIQATTIQISDASGPLNLTALYCPPKHRISSSTFLTFFRSLGSRFIAGGDFNSKHPWWGCRTTNPKGQQLYQCVSSLRLHPITTREPTYWPSDPRRQPDLLDFALSKGVPLHQITISSHLGLSSDHTPVLITLSSTFSSACSSSSLFNPLTDWHAFRLLLDQSLPYNLPVKSPTDMEAAVQTLTTTIQSALWKTTPPLPPRPPLTSLSPLIQNKIHEKRRLRKNWQLTRLPADKTRLNRIIKELRTLIQTDRARRTSDYLSRLSPNAPSSHDLWKATRRLKAPSPYISPIKDDAGR</sequence>
<reference evidence="3" key="1">
    <citation type="journal article" date="2024" name="Gigascience">
        <title>Chromosome-level genome of the poultry shaft louse Menopon gallinae provides insight into the host-switching and adaptive evolution of parasitic lice.</title>
        <authorList>
            <person name="Xu Y."/>
            <person name="Ma L."/>
            <person name="Liu S."/>
            <person name="Liang Y."/>
            <person name="Liu Q."/>
            <person name="He Z."/>
            <person name="Tian L."/>
            <person name="Duan Y."/>
            <person name="Cai W."/>
            <person name="Li H."/>
            <person name="Song F."/>
        </authorList>
    </citation>
    <scope>NUCLEOTIDE SEQUENCE</scope>
    <source>
        <strain evidence="3">Cailab_2023a</strain>
    </source>
</reference>
<feature type="compositionally biased region" description="Polar residues" evidence="1">
    <location>
        <begin position="152"/>
        <end position="161"/>
    </location>
</feature>
<evidence type="ECO:0000313" key="3">
    <source>
        <dbReference type="EMBL" id="KAL0271857.1"/>
    </source>
</evidence>
<feature type="compositionally biased region" description="Pro residues" evidence="1">
    <location>
        <begin position="134"/>
        <end position="150"/>
    </location>
</feature>
<proteinExistence type="predicted"/>
<name>A0AAW2HPU6_9NEOP</name>
<accession>A0AAW2HPU6</accession>
<dbReference type="InterPro" id="IPR005135">
    <property type="entry name" value="Endo/exonuclease/phosphatase"/>
</dbReference>
<dbReference type="InterPro" id="IPR036691">
    <property type="entry name" value="Endo/exonu/phosph_ase_sf"/>
</dbReference>
<dbReference type="AlphaFoldDB" id="A0AAW2HPU6"/>
<evidence type="ECO:0000256" key="1">
    <source>
        <dbReference type="SAM" id="MobiDB-lite"/>
    </source>
</evidence>
<feature type="region of interest" description="Disordered" evidence="1">
    <location>
        <begin position="134"/>
        <end position="180"/>
    </location>
</feature>